<dbReference type="Gramene" id="Zm00001eb249660_T001">
    <property type="protein sequence ID" value="Zm00001eb249660_P001"/>
    <property type="gene ID" value="Zm00001eb249660"/>
</dbReference>
<reference evidence="2" key="1">
    <citation type="journal article" date="2009" name="Science">
        <title>The B73 maize genome: complexity, diversity, and dynamics.</title>
        <authorList>
            <person name="Schnable P.S."/>
            <person name="Ware D."/>
            <person name="Fulton R.S."/>
            <person name="Stein J.C."/>
            <person name="Wei F."/>
            <person name="Pasternak S."/>
            <person name="Liang C."/>
            <person name="Zhang J."/>
            <person name="Fulton L."/>
            <person name="Graves T.A."/>
            <person name="Minx P."/>
            <person name="Reily A.D."/>
            <person name="Courtney L."/>
            <person name="Kruchowski S.S."/>
            <person name="Tomlinson C."/>
            <person name="Strong C."/>
            <person name="Delehaunty K."/>
            <person name="Fronick C."/>
            <person name="Courtney B."/>
            <person name="Rock S.M."/>
            <person name="Belter E."/>
            <person name="Du F."/>
            <person name="Kim K."/>
            <person name="Abbott R.M."/>
            <person name="Cotton M."/>
            <person name="Levy A."/>
            <person name="Marchetto P."/>
            <person name="Ochoa K."/>
            <person name="Jackson S.M."/>
            <person name="Gillam B."/>
            <person name="Chen W."/>
            <person name="Yan L."/>
            <person name="Higginbotham J."/>
            <person name="Cardenas M."/>
            <person name="Waligorski J."/>
            <person name="Applebaum E."/>
            <person name="Phelps L."/>
            <person name="Falcone J."/>
            <person name="Kanchi K."/>
            <person name="Thane T."/>
            <person name="Scimone A."/>
            <person name="Thane N."/>
            <person name="Henke J."/>
            <person name="Wang T."/>
            <person name="Ruppert J."/>
            <person name="Shah N."/>
            <person name="Rotter K."/>
            <person name="Hodges J."/>
            <person name="Ingenthron E."/>
            <person name="Cordes M."/>
            <person name="Kohlberg S."/>
            <person name="Sgro J."/>
            <person name="Delgado B."/>
            <person name="Mead K."/>
            <person name="Chinwalla A."/>
            <person name="Leonard S."/>
            <person name="Crouse K."/>
            <person name="Collura K."/>
            <person name="Kudrna D."/>
            <person name="Currie J."/>
            <person name="He R."/>
            <person name="Angelova A."/>
            <person name="Rajasekar S."/>
            <person name="Mueller T."/>
            <person name="Lomeli R."/>
            <person name="Scara G."/>
            <person name="Ko A."/>
            <person name="Delaney K."/>
            <person name="Wissotski M."/>
            <person name="Lopez G."/>
            <person name="Campos D."/>
            <person name="Braidotti M."/>
            <person name="Ashley E."/>
            <person name="Golser W."/>
            <person name="Kim H."/>
            <person name="Lee S."/>
            <person name="Lin J."/>
            <person name="Dujmic Z."/>
            <person name="Kim W."/>
            <person name="Talag J."/>
            <person name="Zuccolo A."/>
            <person name="Fan C."/>
            <person name="Sebastian A."/>
            <person name="Kramer M."/>
            <person name="Spiegel L."/>
            <person name="Nascimento L."/>
            <person name="Zutavern T."/>
            <person name="Miller B."/>
            <person name="Ambroise C."/>
            <person name="Muller S."/>
            <person name="Spooner W."/>
            <person name="Narechania A."/>
            <person name="Ren L."/>
            <person name="Wei S."/>
            <person name="Kumari S."/>
            <person name="Faga B."/>
            <person name="Levy M.J."/>
            <person name="McMahan L."/>
            <person name="Van Buren P."/>
            <person name="Vaughn M.W."/>
            <person name="Ying K."/>
            <person name="Yeh C.-T."/>
            <person name="Emrich S.J."/>
            <person name="Jia Y."/>
            <person name="Kalyanaraman A."/>
            <person name="Hsia A.-P."/>
            <person name="Barbazuk W.B."/>
            <person name="Baucom R.S."/>
            <person name="Brutnell T.P."/>
            <person name="Carpita N.C."/>
            <person name="Chaparro C."/>
            <person name="Chia J.-M."/>
            <person name="Deragon J.-M."/>
            <person name="Estill J.C."/>
            <person name="Fu Y."/>
            <person name="Jeddeloh J.A."/>
            <person name="Han Y."/>
            <person name="Lee H."/>
            <person name="Li P."/>
            <person name="Lisch D.R."/>
            <person name="Liu S."/>
            <person name="Liu Z."/>
            <person name="Nagel D.H."/>
            <person name="McCann M.C."/>
            <person name="SanMiguel P."/>
            <person name="Myers A.M."/>
            <person name="Nettleton D."/>
            <person name="Nguyen J."/>
            <person name="Penning B.W."/>
            <person name="Ponnala L."/>
            <person name="Schneider K.L."/>
            <person name="Schwartz D.C."/>
            <person name="Sharma A."/>
            <person name="Soderlund C."/>
            <person name="Springer N.M."/>
            <person name="Sun Q."/>
            <person name="Wang H."/>
            <person name="Waterman M."/>
            <person name="Westerman R."/>
            <person name="Wolfgruber T.K."/>
            <person name="Yang L."/>
            <person name="Yu Y."/>
            <person name="Zhang L."/>
            <person name="Zhou S."/>
            <person name="Zhu Q."/>
            <person name="Bennetzen J.L."/>
            <person name="Dawe R.K."/>
            <person name="Jiang J."/>
            <person name="Jiang N."/>
            <person name="Presting G.G."/>
            <person name="Wessler S.R."/>
            <person name="Aluru S."/>
            <person name="Martienssen R.A."/>
            <person name="Clifton S.W."/>
            <person name="McCombie W.R."/>
            <person name="Wing R.A."/>
            <person name="Wilson R.K."/>
        </authorList>
    </citation>
    <scope>NUCLEOTIDE SEQUENCE [LARGE SCALE GENOMIC DNA]</scope>
    <source>
        <strain evidence="2">cv. B73</strain>
    </source>
</reference>
<evidence type="ECO:0000313" key="2">
    <source>
        <dbReference type="Proteomes" id="UP000007305"/>
    </source>
</evidence>
<name>A0A804PME0_MAIZE</name>
<dbReference type="InParanoid" id="A0A804PME0"/>
<organism evidence="1 2">
    <name type="scientific">Zea mays</name>
    <name type="common">Maize</name>
    <dbReference type="NCBI Taxonomy" id="4577"/>
    <lineage>
        <taxon>Eukaryota</taxon>
        <taxon>Viridiplantae</taxon>
        <taxon>Streptophyta</taxon>
        <taxon>Embryophyta</taxon>
        <taxon>Tracheophyta</taxon>
        <taxon>Spermatophyta</taxon>
        <taxon>Magnoliopsida</taxon>
        <taxon>Liliopsida</taxon>
        <taxon>Poales</taxon>
        <taxon>Poaceae</taxon>
        <taxon>PACMAD clade</taxon>
        <taxon>Panicoideae</taxon>
        <taxon>Andropogonodae</taxon>
        <taxon>Andropogoneae</taxon>
        <taxon>Tripsacinae</taxon>
        <taxon>Zea</taxon>
    </lineage>
</organism>
<dbReference type="Proteomes" id="UP000007305">
    <property type="component" value="Chromosome 5"/>
</dbReference>
<reference evidence="1" key="2">
    <citation type="submission" date="2019-07" db="EMBL/GenBank/DDBJ databases">
        <authorList>
            <person name="Seetharam A."/>
            <person name="Woodhouse M."/>
            <person name="Cannon E."/>
        </authorList>
    </citation>
    <scope>NUCLEOTIDE SEQUENCE [LARGE SCALE GENOMIC DNA]</scope>
    <source>
        <strain evidence="1">cv. B73</strain>
    </source>
</reference>
<sequence>MHGRLGLSRHPMSTAARATACPSTATATHRYRAAACLCRAISHQIRAKHPAATILGAEPASSRPLRRWQWEGRENLRTTAVRVQGVARVAEAEATRGQLPTDSQIEEKGYNVILNFF</sequence>
<dbReference type="EnsemblPlants" id="Zm00001eb249660_T001">
    <property type="protein sequence ID" value="Zm00001eb249660_P001"/>
    <property type="gene ID" value="Zm00001eb249660"/>
</dbReference>
<protein>
    <submittedName>
        <fullName evidence="1">Uncharacterized protein</fullName>
    </submittedName>
</protein>
<accession>A0A804PME0</accession>
<evidence type="ECO:0000313" key="1">
    <source>
        <dbReference type="EnsemblPlants" id="Zm00001eb249660_P001"/>
    </source>
</evidence>
<dbReference type="AlphaFoldDB" id="A0A804PME0"/>
<keyword evidence="2" id="KW-1185">Reference proteome</keyword>
<reference evidence="1" key="3">
    <citation type="submission" date="2021-05" db="UniProtKB">
        <authorList>
            <consortium name="EnsemblPlants"/>
        </authorList>
    </citation>
    <scope>IDENTIFICATION</scope>
    <source>
        <strain evidence="1">cv. B73</strain>
    </source>
</reference>
<proteinExistence type="predicted"/>